<dbReference type="Proteomes" id="UP000187891">
    <property type="component" value="Unassembled WGS sequence"/>
</dbReference>
<dbReference type="InterPro" id="IPR023808">
    <property type="entry name" value="Nitrile_Hydratase_acc_put"/>
</dbReference>
<dbReference type="SUPFAM" id="SSF50090">
    <property type="entry name" value="Electron transport accessory proteins"/>
    <property type="match status" value="1"/>
</dbReference>
<dbReference type="InterPro" id="IPR042262">
    <property type="entry name" value="CN_hydtase_beta_C"/>
</dbReference>
<dbReference type="AlphaFoldDB" id="A0A1R3U3I4"/>
<dbReference type="Gene3D" id="1.10.472.20">
    <property type="entry name" value="Nitrile hydratase, beta subunit"/>
    <property type="match status" value="1"/>
</dbReference>
<dbReference type="InterPro" id="IPR008990">
    <property type="entry name" value="Elect_transpt_acc-like_dom_sf"/>
</dbReference>
<feature type="domain" description="Nitrile hydratase beta subunit-like N-terminal" evidence="1">
    <location>
        <begin position="16"/>
        <end position="109"/>
    </location>
</feature>
<dbReference type="Pfam" id="PF21006">
    <property type="entry name" value="NHase_beta_N"/>
    <property type="match status" value="1"/>
</dbReference>
<evidence type="ECO:0000313" key="3">
    <source>
        <dbReference type="Proteomes" id="UP000187891"/>
    </source>
</evidence>
<organism evidence="2 3">
    <name type="scientific">Agrobacterium rosae</name>
    <dbReference type="NCBI Taxonomy" id="1972867"/>
    <lineage>
        <taxon>Bacteria</taxon>
        <taxon>Pseudomonadati</taxon>
        <taxon>Pseudomonadota</taxon>
        <taxon>Alphaproteobacteria</taxon>
        <taxon>Hyphomicrobiales</taxon>
        <taxon>Rhizobiaceae</taxon>
        <taxon>Rhizobium/Agrobacterium group</taxon>
        <taxon>Agrobacterium</taxon>
    </lineage>
</organism>
<dbReference type="STRING" id="1907666.DSM25559_5316"/>
<dbReference type="NCBIfam" id="TIGR03889">
    <property type="entry name" value="nitrile_acc"/>
    <property type="match status" value="1"/>
</dbReference>
<name>A0A1R3U3I4_9HYPH</name>
<proteinExistence type="predicted"/>
<gene>
    <name evidence="2" type="ORF">DSM25559_5316</name>
</gene>
<reference evidence="3" key="1">
    <citation type="submission" date="2016-10" db="EMBL/GenBank/DDBJ databases">
        <authorList>
            <person name="Wibberg D."/>
        </authorList>
    </citation>
    <scope>NUCLEOTIDE SEQUENCE [LARGE SCALE GENOMIC DNA]</scope>
</reference>
<accession>A0A1R3U3I4</accession>
<evidence type="ECO:0000313" key="2">
    <source>
        <dbReference type="EMBL" id="SCX36099.1"/>
    </source>
</evidence>
<dbReference type="InterPro" id="IPR049054">
    <property type="entry name" value="CN_hydtase_beta-like_N"/>
</dbReference>
<evidence type="ECO:0000259" key="1">
    <source>
        <dbReference type="Pfam" id="PF21006"/>
    </source>
</evidence>
<dbReference type="EMBL" id="FMUE01000027">
    <property type="protein sequence ID" value="SCX36099.1"/>
    <property type="molecule type" value="Genomic_DNA"/>
</dbReference>
<sequence length="122" mass="13829">MSVATISQLSGQPLDRDGPVFKAPWEASAFAMTVKLSEAGYFTWPEWVKCLSSVIADHDKHHNHEHLDTNSEYYSQWFEALEVILANKGVMDTVSINARYKYLKDNPAPHDHIARREPVCVA</sequence>
<protein>
    <submittedName>
        <fullName evidence="2">Nitrile hydratase accessory protein</fullName>
    </submittedName>
</protein>
<dbReference type="RefSeq" id="WP_159442825.1">
    <property type="nucleotide sequence ID" value="NZ_FMUE01000027.1"/>
</dbReference>